<evidence type="ECO:0000256" key="2">
    <source>
        <dbReference type="ARBA" id="ARBA00022723"/>
    </source>
</evidence>
<name>A0A8T0R3K2_PANVG</name>
<dbReference type="EMBL" id="CM029048">
    <property type="protein sequence ID" value="KAG2579795.1"/>
    <property type="molecule type" value="Genomic_DNA"/>
</dbReference>
<dbReference type="InterPro" id="IPR036236">
    <property type="entry name" value="Znf_C2H2_sf"/>
</dbReference>
<evidence type="ECO:0000313" key="12">
    <source>
        <dbReference type="EMBL" id="KAG2579795.1"/>
    </source>
</evidence>
<comment type="subcellular location">
    <subcellularLocation>
        <location evidence="1">Nucleus</location>
    </subcellularLocation>
</comment>
<keyword evidence="7" id="KW-0804">Transcription</keyword>
<dbReference type="FunFam" id="3.30.160.60:FF:001230">
    <property type="entry name" value="zinc finger protein WIP2-like"/>
    <property type="match status" value="1"/>
</dbReference>
<dbReference type="FunFam" id="3.30.160.60:FF:000523">
    <property type="entry name" value="Zinc finger protein WIP2"/>
    <property type="match status" value="1"/>
</dbReference>
<dbReference type="Pfam" id="PF00096">
    <property type="entry name" value="zf-C2H2"/>
    <property type="match status" value="1"/>
</dbReference>
<keyword evidence="3" id="KW-0677">Repeat</keyword>
<dbReference type="InterPro" id="IPR043584">
    <property type="entry name" value="WIP1/2/3/4/5/6"/>
</dbReference>
<dbReference type="SMART" id="SM00355">
    <property type="entry name" value="ZnF_C2H2"/>
    <property type="match status" value="3"/>
</dbReference>
<dbReference type="Pfam" id="PF23115">
    <property type="entry name" value="zf-C2H2_STOP2_3rd"/>
    <property type="match status" value="1"/>
</dbReference>
<feature type="domain" description="C2H2-type" evidence="11">
    <location>
        <begin position="235"/>
        <end position="262"/>
    </location>
</feature>
<dbReference type="InterPro" id="IPR059161">
    <property type="entry name" value="Znf-C2H2_STOP1/2_3rd"/>
</dbReference>
<comment type="similarity">
    <text evidence="9">Belongs to the WIP C2H2-type zinc-finger protein family.</text>
</comment>
<evidence type="ECO:0000256" key="3">
    <source>
        <dbReference type="ARBA" id="ARBA00022737"/>
    </source>
</evidence>
<evidence type="ECO:0000256" key="4">
    <source>
        <dbReference type="ARBA" id="ARBA00022771"/>
    </source>
</evidence>
<keyword evidence="4 10" id="KW-0863">Zinc-finger</keyword>
<keyword evidence="13" id="KW-1185">Reference proteome</keyword>
<dbReference type="InterPro" id="IPR013087">
    <property type="entry name" value="Znf_C2H2_type"/>
</dbReference>
<dbReference type="Gene3D" id="3.30.160.60">
    <property type="entry name" value="Classic Zinc Finger"/>
    <property type="match status" value="2"/>
</dbReference>
<dbReference type="Pfam" id="PF22995">
    <property type="entry name" value="C2CH-3rd_BIRD-IDD"/>
    <property type="match status" value="1"/>
</dbReference>
<protein>
    <recommendedName>
        <fullName evidence="11">C2H2-type domain-containing protein</fullName>
    </recommendedName>
</protein>
<dbReference type="PROSITE" id="PS50157">
    <property type="entry name" value="ZINC_FINGER_C2H2_2"/>
    <property type="match status" value="2"/>
</dbReference>
<sequence length="403" mass="44019">MEDPYTSFFKNPYYYYTTSFPAAAPAPHIPPPLPPYTSRYPPSSAATPQYPACFFQPQPTLPPLHDSPPSPPLREALPLLSQSPTLGASRPRHVAADYDADDFLREVVGSSATPSARAPLFADLNCMPSCCDDGDPMDVEAGSSTDDAAVALRIGLPAAPANGCGGTEPDLLSGLTGRACGGMEPEEDEEECKVDAGDGDEVVPLGFASTPIGRLNKGQYWIPTPAQILIGPTQFSCPVCYKTFNRYNNMQMHMWGHGSQYRKGPESLRGVQPTAMLRLPCYCCAAGCRNNIDHPRARPLKDFRTLQTHYKRKHGVKPFLCRKCGKAFAVKGDWRTHEKNCGRLWYCLCGSEFKHKRSLKDHARAFGHGHGHGAFGCNADEMVDDDDGAVSEIEQDCCRSSAR</sequence>
<gene>
    <name evidence="12" type="ORF">PVAP13_6NG349800</name>
</gene>
<keyword evidence="2" id="KW-0479">Metal-binding</keyword>
<accession>A0A8T0R3K2</accession>
<proteinExistence type="inferred from homology"/>
<organism evidence="12 13">
    <name type="scientific">Panicum virgatum</name>
    <name type="common">Blackwell switchgrass</name>
    <dbReference type="NCBI Taxonomy" id="38727"/>
    <lineage>
        <taxon>Eukaryota</taxon>
        <taxon>Viridiplantae</taxon>
        <taxon>Streptophyta</taxon>
        <taxon>Embryophyta</taxon>
        <taxon>Tracheophyta</taxon>
        <taxon>Spermatophyta</taxon>
        <taxon>Magnoliopsida</taxon>
        <taxon>Liliopsida</taxon>
        <taxon>Poales</taxon>
        <taxon>Poaceae</taxon>
        <taxon>PACMAD clade</taxon>
        <taxon>Panicoideae</taxon>
        <taxon>Panicodae</taxon>
        <taxon>Paniceae</taxon>
        <taxon>Panicinae</taxon>
        <taxon>Panicum</taxon>
        <taxon>Panicum sect. Hiantes</taxon>
    </lineage>
</organism>
<feature type="domain" description="C2H2-type" evidence="11">
    <location>
        <begin position="319"/>
        <end position="339"/>
    </location>
</feature>
<comment type="caution">
    <text evidence="12">The sequence shown here is derived from an EMBL/GenBank/DDBJ whole genome shotgun (WGS) entry which is preliminary data.</text>
</comment>
<keyword evidence="6" id="KW-0805">Transcription regulation</keyword>
<keyword evidence="8" id="KW-0539">Nucleus</keyword>
<reference evidence="12" key="1">
    <citation type="submission" date="2020-05" db="EMBL/GenBank/DDBJ databases">
        <title>WGS assembly of Panicum virgatum.</title>
        <authorList>
            <person name="Lovell J.T."/>
            <person name="Jenkins J."/>
            <person name="Shu S."/>
            <person name="Juenger T.E."/>
            <person name="Schmutz J."/>
        </authorList>
    </citation>
    <scope>NUCLEOTIDE SEQUENCE</scope>
    <source>
        <strain evidence="12">AP13</strain>
    </source>
</reference>
<evidence type="ECO:0000256" key="1">
    <source>
        <dbReference type="ARBA" id="ARBA00004123"/>
    </source>
</evidence>
<dbReference type="GO" id="GO:0005634">
    <property type="term" value="C:nucleus"/>
    <property type="evidence" value="ECO:0007669"/>
    <property type="project" value="UniProtKB-SubCell"/>
</dbReference>
<evidence type="ECO:0000256" key="9">
    <source>
        <dbReference type="ARBA" id="ARBA00023452"/>
    </source>
</evidence>
<evidence type="ECO:0000256" key="5">
    <source>
        <dbReference type="ARBA" id="ARBA00022833"/>
    </source>
</evidence>
<evidence type="ECO:0000256" key="7">
    <source>
        <dbReference type="ARBA" id="ARBA00023163"/>
    </source>
</evidence>
<dbReference type="GO" id="GO:0008270">
    <property type="term" value="F:zinc ion binding"/>
    <property type="evidence" value="ECO:0007669"/>
    <property type="project" value="UniProtKB-KW"/>
</dbReference>
<evidence type="ECO:0000256" key="10">
    <source>
        <dbReference type="PROSITE-ProRule" id="PRU00042"/>
    </source>
</evidence>
<dbReference type="PROSITE" id="PS00028">
    <property type="entry name" value="ZINC_FINGER_C2H2_1"/>
    <property type="match status" value="1"/>
</dbReference>
<dbReference type="InterPro" id="IPR055187">
    <property type="entry name" value="C2CH-3rd_BIRD-IDD"/>
</dbReference>
<dbReference type="PANTHER" id="PTHR45878">
    <property type="entry name" value="ZINC FINGER PROTEIN WIP2"/>
    <property type="match status" value="1"/>
</dbReference>
<evidence type="ECO:0000313" key="13">
    <source>
        <dbReference type="Proteomes" id="UP000823388"/>
    </source>
</evidence>
<dbReference type="AlphaFoldDB" id="A0A8T0R3K2"/>
<evidence type="ECO:0000256" key="6">
    <source>
        <dbReference type="ARBA" id="ARBA00023015"/>
    </source>
</evidence>
<dbReference type="PANTHER" id="PTHR45878:SF30">
    <property type="entry name" value="OS08G0504000 PROTEIN"/>
    <property type="match status" value="1"/>
</dbReference>
<keyword evidence="5" id="KW-0862">Zinc</keyword>
<evidence type="ECO:0000259" key="11">
    <source>
        <dbReference type="PROSITE" id="PS50157"/>
    </source>
</evidence>
<dbReference type="GO" id="GO:0003700">
    <property type="term" value="F:DNA-binding transcription factor activity"/>
    <property type="evidence" value="ECO:0007669"/>
    <property type="project" value="InterPro"/>
</dbReference>
<dbReference type="Proteomes" id="UP000823388">
    <property type="component" value="Chromosome 6N"/>
</dbReference>
<evidence type="ECO:0000256" key="8">
    <source>
        <dbReference type="ARBA" id="ARBA00023242"/>
    </source>
</evidence>
<dbReference type="OrthoDB" id="5428132at2759"/>
<dbReference type="SUPFAM" id="SSF57667">
    <property type="entry name" value="beta-beta-alpha zinc fingers"/>
    <property type="match status" value="2"/>
</dbReference>